<dbReference type="EMBL" id="CP002656">
    <property type="protein sequence ID" value="AEB95326.1"/>
    <property type="molecule type" value="Genomic_DNA"/>
</dbReference>
<organism evidence="1 2">
    <name type="scientific">Metallosphaera cuprina (strain Ar-4)</name>
    <dbReference type="NCBI Taxonomy" id="1006006"/>
    <lineage>
        <taxon>Archaea</taxon>
        <taxon>Thermoproteota</taxon>
        <taxon>Thermoprotei</taxon>
        <taxon>Sulfolobales</taxon>
        <taxon>Sulfolobaceae</taxon>
        <taxon>Metallosphaera</taxon>
    </lineage>
</organism>
<dbReference type="AlphaFoldDB" id="F4G3F6"/>
<gene>
    <name evidence="1" type="ordered locus">Mcup_1221</name>
</gene>
<dbReference type="HOGENOM" id="CLU_743149_0_0_2"/>
<accession>F4G3F6</accession>
<dbReference type="KEGG" id="mcn:Mcup_1221"/>
<protein>
    <submittedName>
        <fullName evidence="1">Uncharacterized protein</fullName>
    </submittedName>
</protein>
<dbReference type="PATRIC" id="fig|1006006.8.peg.1217"/>
<reference evidence="1 2" key="1">
    <citation type="journal article" date="2011" name="J. Bacteriol.">
        <title>Complete genome sequence of Metallosphaera cuprina, a metal sulfide-oxidizing archaeon from a hot spring.</title>
        <authorList>
            <person name="Liu L.J."/>
            <person name="You X.Y."/>
            <person name="Zheng H."/>
            <person name="Wang S."/>
            <person name="Jiang C.Y."/>
            <person name="Liu S.J."/>
        </authorList>
    </citation>
    <scope>NUCLEOTIDE SEQUENCE [LARGE SCALE GENOMIC DNA]</scope>
    <source>
        <strain evidence="1 2">Ar-4</strain>
    </source>
</reference>
<evidence type="ECO:0000313" key="2">
    <source>
        <dbReference type="Proteomes" id="UP000007812"/>
    </source>
</evidence>
<dbReference type="STRING" id="1006006.Mcup_1221"/>
<name>F4G3F6_METCR</name>
<dbReference type="eggNOG" id="arCOG01357">
    <property type="taxonomic scope" value="Archaea"/>
</dbReference>
<dbReference type="CDD" id="cd02065">
    <property type="entry name" value="B12-binding_like"/>
    <property type="match status" value="1"/>
</dbReference>
<sequence>MMILSADPVTFHSWWRRSKYPPYGLRKVEAISKGKIVPPERLWKERIDVLGIYVNDPLGKSEIGTAISRILKRDPPYVASFKKFRQSVIKMKEERGFRVIVGGPGAWQLTEEGWIDSLLIGEAEESFNETLVKNGVVQGRKAEHFVPILGPSSMAEVEISRGERKVSEDVVLAEMEVQGRAHGKVNLITQDIASYGSEEEVEEVLLTASKYGKVTFSNVNAITALQFNWSKVKEGLHLSRENFLTPVLNSIAGSCVYSLDAEVVKVLNKSFIYPVIYVPEEVTHEFLNYDDIVIPLPQTERYYEVLYAAWIHDKKYVKFPFSYVMDYVLRKAVETKGEHLRRLNKMGTLRDFLLASIFKMLSP</sequence>
<dbReference type="Proteomes" id="UP000007812">
    <property type="component" value="Chromosome"/>
</dbReference>
<proteinExistence type="predicted"/>
<evidence type="ECO:0000313" key="1">
    <source>
        <dbReference type="EMBL" id="AEB95326.1"/>
    </source>
</evidence>
<dbReference type="RefSeq" id="WP_013737824.1">
    <property type="nucleotide sequence ID" value="NC_015435.1"/>
</dbReference>
<keyword evidence="2" id="KW-1185">Reference proteome</keyword>
<dbReference type="GeneID" id="10493412"/>